<reference evidence="8 9" key="1">
    <citation type="submission" date="2020-06" db="EMBL/GenBank/DDBJ databases">
        <authorList>
            <person name="Li R."/>
            <person name="Bekaert M."/>
        </authorList>
    </citation>
    <scope>NUCLEOTIDE SEQUENCE [LARGE SCALE GENOMIC DNA]</scope>
    <source>
        <strain evidence="9">wild</strain>
    </source>
</reference>
<keyword evidence="1" id="KW-0479">Metal-binding</keyword>
<feature type="compositionally biased region" description="Basic and acidic residues" evidence="6">
    <location>
        <begin position="76"/>
        <end position="87"/>
    </location>
</feature>
<feature type="coiled-coil region" evidence="5">
    <location>
        <begin position="348"/>
        <end position="389"/>
    </location>
</feature>
<dbReference type="GO" id="GO:0008270">
    <property type="term" value="F:zinc ion binding"/>
    <property type="evidence" value="ECO:0007669"/>
    <property type="project" value="UniProtKB-KW"/>
</dbReference>
<evidence type="ECO:0000256" key="2">
    <source>
        <dbReference type="ARBA" id="ARBA00022771"/>
    </source>
</evidence>
<dbReference type="EMBL" id="CACVKT020001908">
    <property type="protein sequence ID" value="CAC5373493.1"/>
    <property type="molecule type" value="Genomic_DNA"/>
</dbReference>
<dbReference type="PROSITE" id="PS00518">
    <property type="entry name" value="ZF_RING_1"/>
    <property type="match status" value="1"/>
</dbReference>
<evidence type="ECO:0000256" key="3">
    <source>
        <dbReference type="ARBA" id="ARBA00022833"/>
    </source>
</evidence>
<dbReference type="Pfam" id="PF00097">
    <property type="entry name" value="zf-C3HC4"/>
    <property type="match status" value="1"/>
</dbReference>
<protein>
    <recommendedName>
        <fullName evidence="7">RING-type domain-containing protein</fullName>
    </recommendedName>
</protein>
<dbReference type="PROSITE" id="PS50089">
    <property type="entry name" value="ZF_RING_2"/>
    <property type="match status" value="1"/>
</dbReference>
<sequence length="776" mass="87324">MSASIRPPDKTGIGGPAPFPANPRNVLKTSDDIMNSTTNQTNGTLSVKETKQNETGSATNMPTNSGETNGSMDLKPPFEEKPGHTPDKMTPNGSKSVSYPIGGISPQHDNATNRPVRPTSAKSMADVLKSDLMVCPICDKEMTAPKQFPCLHAFCEGCISSNVANLKDEDPHCQIRCPVCEIPVSNSRNYVDAKVFAESLPPSLFISSLLVQKQIKQKQCKPCNNTGKRTSADSWCSYCAETLCPEHLSYHNALTSPSIHHVFKMSQIEKNPQIAETSGKCNVHEYERIKYFCQDHKFPCCEICWKSSHELCDVESLELAASSVKNKPETTRLIGDLEIMGSHSEHILQDRRRNIDDLEHQKSEEKKAVKQMREQINEHLDKLESSMMDDLDKIHRQKTKEIEKEVQLFEHKQQSVSFYKLLLESVLKNSSDVLALTELAKIRHQCKILDENLHHRISKLKRTDFVVVSNNLAGNMGKLAEVEINQRPITPPPAFESRPKHSGILTPRSKLLHPSRREKGNTFLVLRYSSSKITGGCSLKSSLLLVDNRGKEIRGYSIEGHREEKQVFSFKAESEANPFDVTVLPPRRSTIMVIATIPLRNRLQVLEFGDDHNTKGAYYKTNGKCYGISYMDGYIIVACHTKLEIWRMDEDYNLMFERSILTKGDHVNYVCAADNRIYYSDSADKGSVVCTTLDGTNIFAYSHHNLRMPMGVVLDQSGNVYVAAYYSNNIHLISPEGVLMKVTTPKDSHFNKPLFLIEMDGKIFVTYDKHKITSLH</sequence>
<accession>A0A6J8ATM1</accession>
<organism evidence="8 9">
    <name type="scientific">Mytilus coruscus</name>
    <name type="common">Sea mussel</name>
    <dbReference type="NCBI Taxonomy" id="42192"/>
    <lineage>
        <taxon>Eukaryota</taxon>
        <taxon>Metazoa</taxon>
        <taxon>Spiralia</taxon>
        <taxon>Lophotrochozoa</taxon>
        <taxon>Mollusca</taxon>
        <taxon>Bivalvia</taxon>
        <taxon>Autobranchia</taxon>
        <taxon>Pteriomorphia</taxon>
        <taxon>Mytilida</taxon>
        <taxon>Mytiloidea</taxon>
        <taxon>Mytilidae</taxon>
        <taxon>Mytilinae</taxon>
        <taxon>Mytilus</taxon>
    </lineage>
</organism>
<keyword evidence="9" id="KW-1185">Reference proteome</keyword>
<name>A0A6J8ATM1_MYTCO</name>
<gene>
    <name evidence="8" type="ORF">MCOR_11232</name>
</gene>
<dbReference type="SUPFAM" id="SSF57845">
    <property type="entry name" value="B-box zinc-binding domain"/>
    <property type="match status" value="1"/>
</dbReference>
<dbReference type="AlphaFoldDB" id="A0A6J8ATM1"/>
<dbReference type="PANTHER" id="PTHR25462">
    <property type="entry name" value="BONUS, ISOFORM C-RELATED"/>
    <property type="match status" value="1"/>
</dbReference>
<keyword evidence="2 4" id="KW-0863">Zinc-finger</keyword>
<feature type="domain" description="RING-type" evidence="7">
    <location>
        <begin position="135"/>
        <end position="181"/>
    </location>
</feature>
<dbReference type="InterPro" id="IPR018957">
    <property type="entry name" value="Znf_C3HC4_RING-type"/>
</dbReference>
<dbReference type="Proteomes" id="UP000507470">
    <property type="component" value="Unassembled WGS sequence"/>
</dbReference>
<dbReference type="Gene3D" id="3.30.160.60">
    <property type="entry name" value="Classic Zinc Finger"/>
    <property type="match status" value="1"/>
</dbReference>
<dbReference type="OrthoDB" id="6086606at2759"/>
<feature type="compositionally biased region" description="Polar residues" evidence="6">
    <location>
        <begin position="32"/>
        <end position="71"/>
    </location>
</feature>
<evidence type="ECO:0000256" key="5">
    <source>
        <dbReference type="SAM" id="Coils"/>
    </source>
</evidence>
<dbReference type="InterPro" id="IPR047153">
    <property type="entry name" value="TRIM45/56/19-like"/>
</dbReference>
<evidence type="ECO:0000313" key="9">
    <source>
        <dbReference type="Proteomes" id="UP000507470"/>
    </source>
</evidence>
<evidence type="ECO:0000259" key="7">
    <source>
        <dbReference type="PROSITE" id="PS50089"/>
    </source>
</evidence>
<evidence type="ECO:0000256" key="1">
    <source>
        <dbReference type="ARBA" id="ARBA00022723"/>
    </source>
</evidence>
<dbReference type="InterPro" id="IPR013083">
    <property type="entry name" value="Znf_RING/FYVE/PHD"/>
</dbReference>
<dbReference type="InterPro" id="IPR017907">
    <property type="entry name" value="Znf_RING_CS"/>
</dbReference>
<dbReference type="PANTHER" id="PTHR25462:SF296">
    <property type="entry name" value="MEIOTIC P26, ISOFORM F"/>
    <property type="match status" value="1"/>
</dbReference>
<dbReference type="InterPro" id="IPR001841">
    <property type="entry name" value="Znf_RING"/>
</dbReference>
<proteinExistence type="predicted"/>
<keyword evidence="3" id="KW-0862">Zinc</keyword>
<evidence type="ECO:0000256" key="6">
    <source>
        <dbReference type="SAM" id="MobiDB-lite"/>
    </source>
</evidence>
<evidence type="ECO:0000256" key="4">
    <source>
        <dbReference type="PROSITE-ProRule" id="PRU00175"/>
    </source>
</evidence>
<feature type="region of interest" description="Disordered" evidence="6">
    <location>
        <begin position="1"/>
        <end position="123"/>
    </location>
</feature>
<dbReference type="SUPFAM" id="SSF63825">
    <property type="entry name" value="YWTD domain"/>
    <property type="match status" value="1"/>
</dbReference>
<dbReference type="Gene3D" id="3.30.40.10">
    <property type="entry name" value="Zinc/RING finger domain, C3HC4 (zinc finger)"/>
    <property type="match status" value="1"/>
</dbReference>
<dbReference type="SMART" id="SM00184">
    <property type="entry name" value="RING"/>
    <property type="match status" value="1"/>
</dbReference>
<keyword evidence="5" id="KW-0175">Coiled coil</keyword>
<dbReference type="SUPFAM" id="SSF57850">
    <property type="entry name" value="RING/U-box"/>
    <property type="match status" value="1"/>
</dbReference>
<dbReference type="Gene3D" id="2.120.10.30">
    <property type="entry name" value="TolB, C-terminal domain"/>
    <property type="match status" value="1"/>
</dbReference>
<evidence type="ECO:0000313" key="8">
    <source>
        <dbReference type="EMBL" id="CAC5373493.1"/>
    </source>
</evidence>
<dbReference type="InterPro" id="IPR011042">
    <property type="entry name" value="6-blade_b-propeller_TolB-like"/>
</dbReference>